<evidence type="ECO:0000313" key="8">
    <source>
        <dbReference type="Proteomes" id="UP000410984"/>
    </source>
</evidence>
<comment type="similarity">
    <text evidence="2">Belongs to the UPF0057 (PMP3) family.</text>
</comment>
<dbReference type="Pfam" id="PF01679">
    <property type="entry name" value="Pmp3"/>
    <property type="match status" value="1"/>
</dbReference>
<protein>
    <recommendedName>
        <fullName evidence="9">Proteolipid membrane potential modulator</fullName>
    </recommendedName>
</protein>
<evidence type="ECO:0000256" key="5">
    <source>
        <dbReference type="ARBA" id="ARBA00023136"/>
    </source>
</evidence>
<evidence type="ECO:0000256" key="2">
    <source>
        <dbReference type="ARBA" id="ARBA00009530"/>
    </source>
</evidence>
<evidence type="ECO:0008006" key="9">
    <source>
        <dbReference type="Google" id="ProtNLM"/>
    </source>
</evidence>
<dbReference type="AlphaFoldDB" id="A0A509EE43"/>
<keyword evidence="4 6" id="KW-1133">Transmembrane helix</keyword>
<organism evidence="7 8">
    <name type="scientific">Methylobacterium symbioticum</name>
    <dbReference type="NCBI Taxonomy" id="2584084"/>
    <lineage>
        <taxon>Bacteria</taxon>
        <taxon>Pseudomonadati</taxon>
        <taxon>Pseudomonadota</taxon>
        <taxon>Alphaproteobacteria</taxon>
        <taxon>Hyphomicrobiales</taxon>
        <taxon>Methylobacteriaceae</taxon>
        <taxon>Methylobacterium</taxon>
    </lineage>
</organism>
<dbReference type="GO" id="GO:0016020">
    <property type="term" value="C:membrane"/>
    <property type="evidence" value="ECO:0007669"/>
    <property type="project" value="UniProtKB-SubCell"/>
</dbReference>
<dbReference type="PANTHER" id="PTHR21659">
    <property type="entry name" value="HYDROPHOBIC PROTEIN RCI2 LOW TEMPERATURE AND SALT RESPONSIVE PROTEIN LTI6 -RELATED"/>
    <property type="match status" value="1"/>
</dbReference>
<proteinExistence type="inferred from homology"/>
<evidence type="ECO:0000313" key="7">
    <source>
        <dbReference type="EMBL" id="VUD71483.1"/>
    </source>
</evidence>
<evidence type="ECO:0000256" key="6">
    <source>
        <dbReference type="SAM" id="Phobius"/>
    </source>
</evidence>
<keyword evidence="8" id="KW-1185">Reference proteome</keyword>
<dbReference type="Proteomes" id="UP000410984">
    <property type="component" value="Unassembled WGS sequence"/>
</dbReference>
<evidence type="ECO:0000256" key="3">
    <source>
        <dbReference type="ARBA" id="ARBA00022692"/>
    </source>
</evidence>
<evidence type="ECO:0000256" key="1">
    <source>
        <dbReference type="ARBA" id="ARBA00004370"/>
    </source>
</evidence>
<feature type="transmembrane region" description="Helical" evidence="6">
    <location>
        <begin position="59"/>
        <end position="77"/>
    </location>
</feature>
<gene>
    <name evidence="7" type="ORF">MET9862_02065</name>
</gene>
<name>A0A509EE43_9HYPH</name>
<keyword evidence="3 6" id="KW-0812">Transmembrane</keyword>
<keyword evidence="5 6" id="KW-0472">Membrane</keyword>
<comment type="subcellular location">
    <subcellularLocation>
        <location evidence="1">Membrane</location>
    </subcellularLocation>
</comment>
<dbReference type="EMBL" id="CABFPH010000023">
    <property type="protein sequence ID" value="VUD71483.1"/>
    <property type="molecule type" value="Genomic_DNA"/>
</dbReference>
<feature type="transmembrane region" description="Helical" evidence="6">
    <location>
        <begin position="83"/>
        <end position="105"/>
    </location>
</feature>
<evidence type="ECO:0000256" key="4">
    <source>
        <dbReference type="ARBA" id="ARBA00022989"/>
    </source>
</evidence>
<dbReference type="PANTHER" id="PTHR21659:SF42">
    <property type="entry name" value="UPF0057 MEMBRANE PROTEIN ZK632.10-RELATED"/>
    <property type="match status" value="1"/>
</dbReference>
<accession>A0A509EE43</accession>
<sequence length="112" mass="11927">MQGLRSSASNAAAMWPTHVAGAILPRGDGCQGTETAELRFRGQPKPVGASYRGASVSTLVRILLAIFLPPIAVLLTTGLGLQFLLNILLTLIGWLPGTVHALWLMNRDRPLA</sequence>
<reference evidence="7 8" key="1">
    <citation type="submission" date="2019-06" db="EMBL/GenBank/DDBJ databases">
        <authorList>
            <person name="Rodrigo-Torres L."/>
            <person name="Arahal R. D."/>
            <person name="Lucena T."/>
        </authorList>
    </citation>
    <scope>NUCLEOTIDE SEQUENCE [LARGE SCALE GENOMIC DNA]</scope>
    <source>
        <strain evidence="7 8">SB0023/3</strain>
    </source>
</reference>
<dbReference type="PROSITE" id="PS01309">
    <property type="entry name" value="UPF0057"/>
    <property type="match status" value="1"/>
</dbReference>
<dbReference type="InterPro" id="IPR000612">
    <property type="entry name" value="PMP3"/>
</dbReference>